<sequence>MESSPSFDRRREQAARSVQRQPFIRQPRRLERIGRDRPNGGAGWAGKPPVSVIGPHSQSSLGPGPMGATPRRGNRGGPAKRRSFGIVPGIAPPRAGPLSDEA</sequence>
<proteinExistence type="predicted"/>
<evidence type="ECO:0000313" key="2">
    <source>
        <dbReference type="EMBL" id="QEX18949.1"/>
    </source>
</evidence>
<dbReference type="Proteomes" id="UP000326202">
    <property type="component" value="Chromosome"/>
</dbReference>
<dbReference type="KEGG" id="htq:FRZ44_42610"/>
<feature type="region of interest" description="Disordered" evidence="1">
    <location>
        <begin position="1"/>
        <end position="102"/>
    </location>
</feature>
<feature type="compositionally biased region" description="Basic and acidic residues" evidence="1">
    <location>
        <begin position="28"/>
        <end position="38"/>
    </location>
</feature>
<reference evidence="2 3" key="1">
    <citation type="submission" date="2019-08" db="EMBL/GenBank/DDBJ databases">
        <title>Hyperibacter terrae gen. nov., sp. nov. and Hyperibacter viscosus sp. nov., two new members in the family Rhodospirillaceae isolated from the rhizosphere of Hypericum perforatum.</title>
        <authorList>
            <person name="Noviana Z."/>
        </authorList>
    </citation>
    <scope>NUCLEOTIDE SEQUENCE [LARGE SCALE GENOMIC DNA]</scope>
    <source>
        <strain evidence="2 3">R5913</strain>
    </source>
</reference>
<evidence type="ECO:0000313" key="3">
    <source>
        <dbReference type="Proteomes" id="UP000326202"/>
    </source>
</evidence>
<organism evidence="2 3">
    <name type="scientific">Hypericibacter terrae</name>
    <dbReference type="NCBI Taxonomy" id="2602015"/>
    <lineage>
        <taxon>Bacteria</taxon>
        <taxon>Pseudomonadati</taxon>
        <taxon>Pseudomonadota</taxon>
        <taxon>Alphaproteobacteria</taxon>
        <taxon>Rhodospirillales</taxon>
        <taxon>Dongiaceae</taxon>
        <taxon>Hypericibacter</taxon>
    </lineage>
</organism>
<protein>
    <submittedName>
        <fullName evidence="2">Uncharacterized protein</fullName>
    </submittedName>
</protein>
<gene>
    <name evidence="2" type="ORF">FRZ44_42610</name>
</gene>
<dbReference type="EMBL" id="CP042906">
    <property type="protein sequence ID" value="QEX18949.1"/>
    <property type="molecule type" value="Genomic_DNA"/>
</dbReference>
<evidence type="ECO:0000256" key="1">
    <source>
        <dbReference type="SAM" id="MobiDB-lite"/>
    </source>
</evidence>
<keyword evidence="3" id="KW-1185">Reference proteome</keyword>
<accession>A0A5J6MNJ2</accession>
<dbReference type="AlphaFoldDB" id="A0A5J6MNJ2"/>
<feature type="compositionally biased region" description="Basic residues" evidence="1">
    <location>
        <begin position="72"/>
        <end position="83"/>
    </location>
</feature>
<name>A0A5J6MNJ2_9PROT</name>